<organism evidence="2 3">
    <name type="scientific">Gossypium australe</name>
    <dbReference type="NCBI Taxonomy" id="47621"/>
    <lineage>
        <taxon>Eukaryota</taxon>
        <taxon>Viridiplantae</taxon>
        <taxon>Streptophyta</taxon>
        <taxon>Embryophyta</taxon>
        <taxon>Tracheophyta</taxon>
        <taxon>Spermatophyta</taxon>
        <taxon>Magnoliopsida</taxon>
        <taxon>eudicotyledons</taxon>
        <taxon>Gunneridae</taxon>
        <taxon>Pentapetalae</taxon>
        <taxon>rosids</taxon>
        <taxon>malvids</taxon>
        <taxon>Malvales</taxon>
        <taxon>Malvaceae</taxon>
        <taxon>Malvoideae</taxon>
        <taxon>Gossypium</taxon>
    </lineage>
</organism>
<dbReference type="GO" id="GO:0003964">
    <property type="term" value="F:RNA-directed DNA polymerase activity"/>
    <property type="evidence" value="ECO:0007669"/>
    <property type="project" value="UniProtKB-KW"/>
</dbReference>
<dbReference type="InterPro" id="IPR000477">
    <property type="entry name" value="RT_dom"/>
</dbReference>
<evidence type="ECO:0000259" key="1">
    <source>
        <dbReference type="Pfam" id="PF00078"/>
    </source>
</evidence>
<evidence type="ECO:0000313" key="2">
    <source>
        <dbReference type="EMBL" id="KAA3474264.1"/>
    </source>
</evidence>
<accession>A0A5B6VZ50</accession>
<sequence>MVRRHRNLLTSLLVKGNWVVDQDVLRRHAIEFFSILFCRRSYESLKATYDVFSLKLSGEEIASVTHDLEVVEKALKVGEVDLDVLKAHMLLILKGSRPTIVKDFRPITLLNTSYKILSKVIVNCLRPILQRIIEPYQNSFLAGHCTTDNTLIAQEVVHSLMGKKGRQGPMVCKIDLHKAYNSVLEFCQRSVTYGMVIRYQLLSLKRGLERLSHMILKKVKRRLWQPVKTSRLGPVSPNSPLARAVCISLLCGIPLISELGTYLIVPIIYGRVTKVIYSHIVDKVTNKLCNWRGKVLSYAGRRTLIQSTLSSITTYTMQTTMLPVSICEHLDQCNRKFL</sequence>
<comment type="caution">
    <text evidence="2">The sequence shown here is derived from an EMBL/GenBank/DDBJ whole genome shotgun (WGS) entry which is preliminary data.</text>
</comment>
<reference evidence="3" key="1">
    <citation type="journal article" date="2019" name="Plant Biotechnol. J.">
        <title>Genome sequencing of the Australian wild diploid species Gossypium australe highlights disease resistance and delayed gland morphogenesis.</title>
        <authorList>
            <person name="Cai Y."/>
            <person name="Cai X."/>
            <person name="Wang Q."/>
            <person name="Wang P."/>
            <person name="Zhang Y."/>
            <person name="Cai C."/>
            <person name="Xu Y."/>
            <person name="Wang K."/>
            <person name="Zhou Z."/>
            <person name="Wang C."/>
            <person name="Geng S."/>
            <person name="Li B."/>
            <person name="Dong Q."/>
            <person name="Hou Y."/>
            <person name="Wang H."/>
            <person name="Ai P."/>
            <person name="Liu Z."/>
            <person name="Yi F."/>
            <person name="Sun M."/>
            <person name="An G."/>
            <person name="Cheng J."/>
            <person name="Zhang Y."/>
            <person name="Shi Q."/>
            <person name="Xie Y."/>
            <person name="Shi X."/>
            <person name="Chang Y."/>
            <person name="Huang F."/>
            <person name="Chen Y."/>
            <person name="Hong S."/>
            <person name="Mi L."/>
            <person name="Sun Q."/>
            <person name="Zhang L."/>
            <person name="Zhou B."/>
            <person name="Peng R."/>
            <person name="Zhang X."/>
            <person name="Liu F."/>
        </authorList>
    </citation>
    <scope>NUCLEOTIDE SEQUENCE [LARGE SCALE GENOMIC DNA]</scope>
    <source>
        <strain evidence="3">cv. PA1801</strain>
    </source>
</reference>
<name>A0A5B6VZ50_9ROSI</name>
<dbReference type="OrthoDB" id="6627613at2759"/>
<dbReference type="AlphaFoldDB" id="A0A5B6VZ50"/>
<protein>
    <submittedName>
        <fullName evidence="2">Reverse transcriptase</fullName>
    </submittedName>
</protein>
<feature type="domain" description="Reverse transcriptase" evidence="1">
    <location>
        <begin position="101"/>
        <end position="183"/>
    </location>
</feature>
<keyword evidence="2" id="KW-0548">Nucleotidyltransferase</keyword>
<dbReference type="Proteomes" id="UP000325315">
    <property type="component" value="Unassembled WGS sequence"/>
</dbReference>
<gene>
    <name evidence="2" type="ORF">EPI10_024568</name>
</gene>
<dbReference type="Pfam" id="PF00078">
    <property type="entry name" value="RVT_1"/>
    <property type="match status" value="1"/>
</dbReference>
<keyword evidence="2" id="KW-0808">Transferase</keyword>
<evidence type="ECO:0000313" key="3">
    <source>
        <dbReference type="Proteomes" id="UP000325315"/>
    </source>
</evidence>
<dbReference type="EMBL" id="SMMG02000005">
    <property type="protein sequence ID" value="KAA3474264.1"/>
    <property type="molecule type" value="Genomic_DNA"/>
</dbReference>
<keyword evidence="2" id="KW-0695">RNA-directed DNA polymerase</keyword>
<dbReference type="PANTHER" id="PTHR33116">
    <property type="entry name" value="REVERSE TRANSCRIPTASE ZINC-BINDING DOMAIN-CONTAINING PROTEIN-RELATED-RELATED"/>
    <property type="match status" value="1"/>
</dbReference>
<dbReference type="PANTHER" id="PTHR33116:SF70">
    <property type="entry name" value="NON-LTR RETROELEMENT REVERSE TRANSCRIPTASE-LIKE PROTEIN"/>
    <property type="match status" value="1"/>
</dbReference>
<proteinExistence type="predicted"/>
<keyword evidence="3" id="KW-1185">Reference proteome</keyword>